<dbReference type="Proteomes" id="UP000034491">
    <property type="component" value="Unassembled WGS sequence"/>
</dbReference>
<dbReference type="InterPro" id="IPR008274">
    <property type="entry name" value="AldOxase/xan_DH_MoCoBD1"/>
</dbReference>
<dbReference type="InterPro" id="IPR000674">
    <property type="entry name" value="Ald_Oxase/Xan_DH_a/b"/>
</dbReference>
<proteinExistence type="predicted"/>
<dbReference type="Gene3D" id="3.90.1170.50">
    <property type="entry name" value="Aldehyde oxidase/xanthine dehydrogenase, a/b hammerhead"/>
    <property type="match status" value="1"/>
</dbReference>
<evidence type="ECO:0000313" key="3">
    <source>
        <dbReference type="Proteomes" id="UP000034491"/>
    </source>
</evidence>
<sequence>MTKEQLINSSRRTFLKSAVVTTGLLVGFHITGKSVVAAPKSQTFSPNAFVRIGTDNLVTVIAKHIEFGQGSHTGLATILAEELDASWDQIRIESAPADANKYNNLLWGSFQGTGGSTAIANSWMQLREAGAKARALLVQAASSEWNVPVSEITVSDGIVKHEKSERQQAFGALAEKAAQQPAPEQITLKTPDQFKLIGHKVNRKDIGPKTNGTAIFTLDISRPGMVVAVVKRPPRFGGQVKSFDDTDAKDIKGYVGSVTIPRGVAVMAKNTWAAIKAREAITVDWDDSQAEMRGTEQIMAEYRQLAETPGLPARTDGDALAAIAEANQILEVSYDFPFLAHAPMETLDCVIEQTDQGVEVWTGSQIPTGDQHTVATILGLKPEQVTIHSQLAGGSFGRRATSDSDMVSEAAMILKATKGNVPVKVVWTREDDIQGGRYRPAYHHKLKAGLDDQGNITGWQHSIVGQSIVSGTAFEAFLIKEGIDATSVEGATNLPYTIPNISVDLTTTDSKIPVLWWRSVGSTHTAYSTETFIDQLANKAGKDPLEFRRAMLKNHPRHLAALNLVAEKAAWGSPIAEGRYRGVAVHESFSSVVAQIAEISFDNDGLLKVEKVWCAVDCGVVVNPDIVKAQMEGGIGFGLGAVLRNSVTLDEGIVDQSNFHDYEPLRIEDMPEVAVYIVPSEAAPTGVGEPGVPPIGPAVANAIFAAKGQMVTKLPFSEGMPDLV</sequence>
<dbReference type="AlphaFoldDB" id="A0A0M2R596"/>
<feature type="domain" description="Aldehyde oxidase/xanthine dehydrogenase a/b hammerhead" evidence="1">
    <location>
        <begin position="211"/>
        <end position="289"/>
    </location>
</feature>
<dbReference type="PROSITE" id="PS51318">
    <property type="entry name" value="TAT"/>
    <property type="match status" value="1"/>
</dbReference>
<evidence type="ECO:0000259" key="1">
    <source>
        <dbReference type="SMART" id="SM01008"/>
    </source>
</evidence>
<keyword evidence="3" id="KW-1185">Reference proteome</keyword>
<dbReference type="InterPro" id="IPR006311">
    <property type="entry name" value="TAT_signal"/>
</dbReference>
<dbReference type="InterPro" id="IPR052516">
    <property type="entry name" value="N-heterocyclic_Hydroxylase"/>
</dbReference>
<comment type="caution">
    <text evidence="2">The sequence shown here is derived from an EMBL/GenBank/DDBJ whole genome shotgun (WGS) entry which is preliminary data.</text>
</comment>
<dbReference type="InterPro" id="IPR046867">
    <property type="entry name" value="AldOxase/xan_DH_MoCoBD2"/>
</dbReference>
<name>A0A0M2R596_9PROT</name>
<dbReference type="InterPro" id="IPR012368">
    <property type="entry name" value="OxRdtase_Mopterin-bd_su_IorB"/>
</dbReference>
<dbReference type="Pfam" id="PF20256">
    <property type="entry name" value="MoCoBD_2"/>
    <property type="match status" value="1"/>
</dbReference>
<dbReference type="InterPro" id="IPR037165">
    <property type="entry name" value="AldOxase/xan_DH_Mopterin-bd_sf"/>
</dbReference>
<protein>
    <recommendedName>
        <fullName evidence="1">Aldehyde oxidase/xanthine dehydrogenase a/b hammerhead domain-containing protein</fullName>
    </recommendedName>
</protein>
<dbReference type="PANTHER" id="PTHR47495:SF2">
    <property type="entry name" value="ALDEHYDE DEHYDROGENASE"/>
    <property type="match status" value="1"/>
</dbReference>
<dbReference type="PATRIC" id="fig|1549748.8.peg.4150"/>
<evidence type="ECO:0000313" key="2">
    <source>
        <dbReference type="EMBL" id="KKJ76836.1"/>
    </source>
</evidence>
<dbReference type="OrthoDB" id="9767994at2"/>
<dbReference type="GO" id="GO:0016491">
    <property type="term" value="F:oxidoreductase activity"/>
    <property type="evidence" value="ECO:0007669"/>
    <property type="project" value="InterPro"/>
</dbReference>
<dbReference type="PANTHER" id="PTHR47495">
    <property type="entry name" value="ALDEHYDE DEHYDROGENASE"/>
    <property type="match status" value="1"/>
</dbReference>
<dbReference type="PIRSF" id="PIRSF036389">
    <property type="entry name" value="IOR_B"/>
    <property type="match status" value="1"/>
</dbReference>
<accession>A0A0M2R596</accession>
<dbReference type="SUPFAM" id="SSF56003">
    <property type="entry name" value="Molybdenum cofactor-binding domain"/>
    <property type="match status" value="2"/>
</dbReference>
<dbReference type="EMBL" id="LANI01000009">
    <property type="protein sequence ID" value="KKJ76836.1"/>
    <property type="molecule type" value="Genomic_DNA"/>
</dbReference>
<gene>
    <name evidence="2" type="ORF">WH95_10360</name>
</gene>
<dbReference type="STRING" id="1549748.WH95_10360"/>
<dbReference type="RefSeq" id="WP_046506610.1">
    <property type="nucleotide sequence ID" value="NZ_LANI01000009.1"/>
</dbReference>
<dbReference type="SMART" id="SM01008">
    <property type="entry name" value="Ald_Xan_dh_C"/>
    <property type="match status" value="1"/>
</dbReference>
<reference evidence="2 3" key="1">
    <citation type="submission" date="2015-03" db="EMBL/GenBank/DDBJ databases">
        <title>Genome sequence of Kiloniella sp. P1-1, isolated from the gut microflora of Pacific white shrimp, Penaeus vannamei.</title>
        <authorList>
            <person name="Shao Z."/>
            <person name="Wang L."/>
            <person name="Li X."/>
        </authorList>
    </citation>
    <scope>NUCLEOTIDE SEQUENCE [LARGE SCALE GENOMIC DNA]</scope>
    <source>
        <strain evidence="2 3">P1-1</strain>
    </source>
</reference>
<dbReference type="Gene3D" id="3.30.365.10">
    <property type="entry name" value="Aldehyde oxidase/xanthine dehydrogenase, molybdopterin binding domain"/>
    <property type="match status" value="4"/>
</dbReference>
<organism evidence="2 3">
    <name type="scientific">Kiloniella litopenaei</name>
    <dbReference type="NCBI Taxonomy" id="1549748"/>
    <lineage>
        <taxon>Bacteria</taxon>
        <taxon>Pseudomonadati</taxon>
        <taxon>Pseudomonadota</taxon>
        <taxon>Alphaproteobacteria</taxon>
        <taxon>Rhodospirillales</taxon>
        <taxon>Kiloniellaceae</taxon>
        <taxon>Kiloniella</taxon>
    </lineage>
</organism>
<dbReference type="Pfam" id="PF02738">
    <property type="entry name" value="MoCoBD_1"/>
    <property type="match status" value="1"/>
</dbReference>